<evidence type="ECO:0000313" key="2">
    <source>
        <dbReference type="Proteomes" id="UP000171189"/>
    </source>
</evidence>
<dbReference type="GeneID" id="16791298"/>
<name>H8PG11_9ADEN</name>
<sequence length="102" mass="11703">MTDGAAVTARRQHLHHCHRPRCFAREACEFIYFQLAPDQLQGPSHGVKLVIEEELESSCLRCFTSRPILVERERGRTTLTLYCICDSPELHEDLCCLLCAEQ</sequence>
<dbReference type="InterPro" id="IPR007912">
    <property type="entry name" value="Adeno_E3A"/>
</dbReference>
<proteinExistence type="predicted"/>
<keyword evidence="2" id="KW-1185">Reference proteome</keyword>
<accession>H8PG11</accession>
<dbReference type="KEGG" id="vg:16791298"/>
<dbReference type="EMBL" id="FJ025931">
    <property type="protein sequence ID" value="AFD10577.1"/>
    <property type="molecule type" value="Genomic_DNA"/>
</dbReference>
<dbReference type="Proteomes" id="UP000171189">
    <property type="component" value="Segment"/>
</dbReference>
<reference evidence="1 2" key="1">
    <citation type="journal article" date="2009" name="PLoS Pathog.">
        <title>Isolation and characterization of adenoviruses persistently shed from the gastrointestinal tract of non-human primates.</title>
        <authorList>
            <person name="Roy S."/>
            <person name="Vandenberghe L.H."/>
            <person name="Kryazhimskiy S."/>
            <person name="Grant R."/>
            <person name="Calcedo R."/>
            <person name="Yuan X."/>
            <person name="Keough M."/>
            <person name="Sandhu A."/>
            <person name="Wang Q."/>
            <person name="Medina-Jaszek C.A."/>
            <person name="Plotkin J.B."/>
            <person name="Wilson J.M."/>
        </authorList>
    </citation>
    <scope>NUCLEOTIDE SEQUENCE [LARGE SCALE GENOMIC DNA]</scope>
</reference>
<dbReference type="Pfam" id="PF05248">
    <property type="entry name" value="Adeno_E3A"/>
    <property type="match status" value="1"/>
</dbReference>
<evidence type="ECO:0000313" key="1">
    <source>
        <dbReference type="EMBL" id="AFD10577.1"/>
    </source>
</evidence>
<organism evidence="1 2">
    <name type="scientific">Simian adenovirus 18</name>
    <dbReference type="NCBI Taxonomy" id="909210"/>
    <lineage>
        <taxon>Viruses</taxon>
        <taxon>Varidnaviria</taxon>
        <taxon>Bamfordvirae</taxon>
        <taxon>Preplasmiviricota</taxon>
        <taxon>Polisuviricotina</taxon>
        <taxon>Pharingeaviricetes</taxon>
        <taxon>Rowavirales</taxon>
        <taxon>Adenoviridae</taxon>
        <taxon>Mastadenovirus</taxon>
        <taxon>Mastadenovirus chlorocebi</taxon>
        <taxon>Simian mastadenovirus F</taxon>
    </lineage>
</organism>
<protein>
    <submittedName>
        <fullName evidence="1">E3 12.5K</fullName>
    </submittedName>
</protein>
<dbReference type="OrthoDB" id="18141at10239"/>
<dbReference type="RefSeq" id="YP_008520242.1">
    <property type="nucleotide sequence ID" value="NC_022266.1"/>
</dbReference>